<evidence type="ECO:0000313" key="3">
    <source>
        <dbReference type="Proteomes" id="UP000284621"/>
    </source>
</evidence>
<dbReference type="Proteomes" id="UP000284621">
    <property type="component" value="Unassembled WGS sequence"/>
</dbReference>
<feature type="transmembrane region" description="Helical" evidence="1">
    <location>
        <begin position="7"/>
        <end position="31"/>
    </location>
</feature>
<keyword evidence="1" id="KW-0812">Transmembrane</keyword>
<feature type="transmembrane region" description="Helical" evidence="1">
    <location>
        <begin position="37"/>
        <end position="57"/>
    </location>
</feature>
<keyword evidence="3" id="KW-1185">Reference proteome</keyword>
<evidence type="ECO:0000313" key="2">
    <source>
        <dbReference type="EMBL" id="RHC59947.1"/>
    </source>
</evidence>
<evidence type="ECO:0000256" key="1">
    <source>
        <dbReference type="SAM" id="Phobius"/>
    </source>
</evidence>
<keyword evidence="1" id="KW-0472">Membrane</keyword>
<accession>A0A414B1Q4</accession>
<proteinExistence type="predicted"/>
<sequence>MPYYHNIFFLFFHQISVLSIFIYLFILYVIISSFFPTFPILLLLLSLLYYLMHLFYLQEFLLDSHQPLHIHLSFIVLTQLNPCTVSPKREKLFYICSLSARIECEPEGEHSTHSDRVTNIE</sequence>
<gene>
    <name evidence="2" type="ORF">DW833_15200</name>
</gene>
<dbReference type="EMBL" id="QSID01000025">
    <property type="protein sequence ID" value="RHC59947.1"/>
    <property type="molecule type" value="Genomic_DNA"/>
</dbReference>
<comment type="caution">
    <text evidence="2">The sequence shown here is derived from an EMBL/GenBank/DDBJ whole genome shotgun (WGS) entry which is preliminary data.</text>
</comment>
<protein>
    <submittedName>
        <fullName evidence="2">Uncharacterized protein</fullName>
    </submittedName>
</protein>
<reference evidence="2 3" key="1">
    <citation type="submission" date="2018-08" db="EMBL/GenBank/DDBJ databases">
        <title>A genome reference for cultivated species of the human gut microbiota.</title>
        <authorList>
            <person name="Zou Y."/>
            <person name="Xue W."/>
            <person name="Luo G."/>
        </authorList>
    </citation>
    <scope>NUCLEOTIDE SEQUENCE [LARGE SCALE GENOMIC DNA]</scope>
    <source>
        <strain evidence="2 3">AM34-3LB</strain>
    </source>
</reference>
<dbReference type="AlphaFoldDB" id="A0A414B1Q4"/>
<organism evidence="2 3">
    <name type="scientific">Anaerobutyricum hallii</name>
    <dbReference type="NCBI Taxonomy" id="39488"/>
    <lineage>
        <taxon>Bacteria</taxon>
        <taxon>Bacillati</taxon>
        <taxon>Bacillota</taxon>
        <taxon>Clostridia</taxon>
        <taxon>Lachnospirales</taxon>
        <taxon>Lachnospiraceae</taxon>
        <taxon>Anaerobutyricum</taxon>
    </lineage>
</organism>
<keyword evidence="1" id="KW-1133">Transmembrane helix</keyword>
<name>A0A414B1Q4_9FIRM</name>